<dbReference type="Pfam" id="PF08544">
    <property type="entry name" value="GHMP_kinases_C"/>
    <property type="match status" value="1"/>
</dbReference>
<dbReference type="Gene3D" id="3.30.230.10">
    <property type="match status" value="1"/>
</dbReference>
<dbReference type="InterPro" id="IPR020568">
    <property type="entry name" value="Ribosomal_Su5_D2-typ_SF"/>
</dbReference>
<keyword evidence="1 2" id="KW-0808">Transferase</keyword>
<dbReference type="InterPro" id="IPR013750">
    <property type="entry name" value="GHMP_kinase_C_dom"/>
</dbReference>
<feature type="domain" description="GHMP kinase C-terminal" evidence="5">
    <location>
        <begin position="244"/>
        <end position="322"/>
    </location>
</feature>
<dbReference type="STRING" id="1230454.C461_10408"/>
<keyword evidence="2" id="KW-0328">Glycosyltransferase</keyword>
<dbReference type="PANTHER" id="PTHR20861:SF6">
    <property type="entry name" value="BETA-RIBOFURANOSYLPHENOL 5'-PHOSPHATE SYNTHASE"/>
    <property type="match status" value="1"/>
</dbReference>
<dbReference type="SUPFAM" id="SSF54211">
    <property type="entry name" value="Ribosomal protein S5 domain 2-like"/>
    <property type="match status" value="1"/>
</dbReference>
<feature type="region of interest" description="Disordered" evidence="3">
    <location>
        <begin position="50"/>
        <end position="77"/>
    </location>
</feature>
<evidence type="ECO:0000313" key="7">
    <source>
        <dbReference type="Proteomes" id="UP000011575"/>
    </source>
</evidence>
<dbReference type="InterPro" id="IPR014721">
    <property type="entry name" value="Ribsml_uS5_D2-typ_fold_subgr"/>
</dbReference>
<dbReference type="NCBIfam" id="TIGR00144">
    <property type="entry name" value="beta_RFAP_syn"/>
    <property type="match status" value="1"/>
</dbReference>
<protein>
    <recommendedName>
        <fullName evidence="2">Beta-ribofuranosylaminobenzene 5'-phosphate synthase</fullName>
        <shortName evidence="2">Beta-RFA-P synthase</shortName>
        <ecNumber evidence="2">2.4.2.54</ecNumber>
    </recommendedName>
</protein>
<evidence type="ECO:0000259" key="5">
    <source>
        <dbReference type="Pfam" id="PF08544"/>
    </source>
</evidence>
<evidence type="ECO:0000256" key="3">
    <source>
        <dbReference type="SAM" id="MobiDB-lite"/>
    </source>
</evidence>
<dbReference type="InterPro" id="IPR004422">
    <property type="entry name" value="RFAP_synthase"/>
</dbReference>
<dbReference type="Pfam" id="PF00288">
    <property type="entry name" value="GHMP_kinases_N"/>
    <property type="match status" value="1"/>
</dbReference>
<name>M0PC90_9EURY</name>
<dbReference type="PATRIC" id="fig|1230454.4.peg.2096"/>
<dbReference type="Proteomes" id="UP000011575">
    <property type="component" value="Unassembled WGS sequence"/>
</dbReference>
<comment type="similarity">
    <text evidence="2">Belongs to the beta-RFA-P synthase family.</text>
</comment>
<gene>
    <name evidence="6" type="ORF">C461_10408</name>
</gene>
<dbReference type="EMBL" id="AOJI01000026">
    <property type="protein sequence ID" value="EMA66445.1"/>
    <property type="molecule type" value="Genomic_DNA"/>
</dbReference>
<comment type="subunit">
    <text evidence="2">Homodimer.</text>
</comment>
<comment type="function">
    <text evidence="2">Catalyzes the condensation of 4-aminobenzoate (pABA) with 5-phospho-alpha-D-ribose 1-diphosphate (PRPP) to produce beta-ribofuranosylaminobenzene 5'-phosphate (beta-RFA-P).</text>
</comment>
<sequence>MARASAGGRLHFGFCNLSLSHERLYGALGLGLAEPRVVVDAERADAVRVAVDGSGGGSGTGSDGGASTGSDGGPDRSVAADVREYAAVAADLLGVDGARVTVRESLPRHAGLGSGTQLAAATLAAVAAAHDRPARVRERAPALGRGGRSGIGVATFEGGGFVLDAGHPTARFTTDRPADGAWTVPPVAARHPVPNDWRFLLVRPDADPGRNGAAEDDAMRTAVERAEPGLADRIGGIVTRRVLPSIATGNAERFGAAVAEIGRLNGAWYADEQGGVYRPPVGDVVASLSESAAVFGAGQSSWGPTVYGVTDTTRAEAAAAAGERALDEAGVEGSVSVVEAANGGARVRSSIDRSDEQQH</sequence>
<evidence type="ECO:0000313" key="6">
    <source>
        <dbReference type="EMBL" id="EMA66445.1"/>
    </source>
</evidence>
<feature type="compositionally biased region" description="Gly residues" evidence="3">
    <location>
        <begin position="53"/>
        <end position="72"/>
    </location>
</feature>
<dbReference type="EC" id="2.4.2.54" evidence="2"/>
<dbReference type="UniPathway" id="UPA00065"/>
<dbReference type="OrthoDB" id="85156at2157"/>
<dbReference type="InterPro" id="IPR006204">
    <property type="entry name" value="GHMP_kinase_N_dom"/>
</dbReference>
<organism evidence="6 7">
    <name type="scientific">Halorubrum aidingense JCM 13560</name>
    <dbReference type="NCBI Taxonomy" id="1230454"/>
    <lineage>
        <taxon>Archaea</taxon>
        <taxon>Methanobacteriati</taxon>
        <taxon>Methanobacteriota</taxon>
        <taxon>Stenosarchaea group</taxon>
        <taxon>Halobacteria</taxon>
        <taxon>Halobacteriales</taxon>
        <taxon>Haloferacaceae</taxon>
        <taxon>Halorubrum</taxon>
    </lineage>
</organism>
<dbReference type="RefSeq" id="WP_008000984.1">
    <property type="nucleotide sequence ID" value="NZ_AOJI01000026.1"/>
</dbReference>
<comment type="caution">
    <text evidence="6">The sequence shown here is derived from an EMBL/GenBank/DDBJ whole genome shotgun (WGS) entry which is preliminary data.</text>
</comment>
<proteinExistence type="inferred from homology"/>
<comment type="pathway">
    <text evidence="2">Cofactor biosynthesis; 5,6,7,8-tetrahydromethanopterin biosynthesis.</text>
</comment>
<comment type="catalytic activity">
    <reaction evidence="2">
        <text>5-phospho-alpha-D-ribose 1-diphosphate + 4-hydroxybenzoate + H(+) = 4-(beta-D-ribofuranosyl)phenol 5'-phosphate + CO2 + diphosphate</text>
        <dbReference type="Rhea" id="RHEA:48556"/>
        <dbReference type="ChEBI" id="CHEBI:15378"/>
        <dbReference type="ChEBI" id="CHEBI:16526"/>
        <dbReference type="ChEBI" id="CHEBI:17879"/>
        <dbReference type="ChEBI" id="CHEBI:33019"/>
        <dbReference type="ChEBI" id="CHEBI:58017"/>
        <dbReference type="ChEBI" id="CHEBI:82767"/>
        <dbReference type="EC" id="2.4.2.54"/>
    </reaction>
</comment>
<keyword evidence="7" id="KW-1185">Reference proteome</keyword>
<dbReference type="GO" id="GO:0005524">
    <property type="term" value="F:ATP binding"/>
    <property type="evidence" value="ECO:0007669"/>
    <property type="project" value="UniProtKB-UniRule"/>
</dbReference>
<feature type="domain" description="GHMP kinase N-terminal" evidence="4">
    <location>
        <begin position="90"/>
        <end position="154"/>
    </location>
</feature>
<dbReference type="AlphaFoldDB" id="M0PC90"/>
<evidence type="ECO:0000256" key="1">
    <source>
        <dbReference type="ARBA" id="ARBA00022679"/>
    </source>
</evidence>
<dbReference type="PIRSF" id="PIRSF004884">
    <property type="entry name" value="Sugar_kin_arch"/>
    <property type="match status" value="1"/>
</dbReference>
<evidence type="ECO:0000256" key="2">
    <source>
        <dbReference type="PIRNR" id="PIRNR004884"/>
    </source>
</evidence>
<dbReference type="PANTHER" id="PTHR20861">
    <property type="entry name" value="HOMOSERINE/4-DIPHOSPHOCYTIDYL-2-C-METHYL-D-ERYTHRITOL KINASE"/>
    <property type="match status" value="1"/>
</dbReference>
<evidence type="ECO:0000259" key="4">
    <source>
        <dbReference type="Pfam" id="PF00288"/>
    </source>
</evidence>
<reference evidence="6 7" key="1">
    <citation type="journal article" date="2014" name="PLoS Genet.">
        <title>Phylogenetically driven sequencing of extremely halophilic archaea reveals strategies for static and dynamic osmo-response.</title>
        <authorList>
            <person name="Becker E.A."/>
            <person name="Seitzer P.M."/>
            <person name="Tritt A."/>
            <person name="Larsen D."/>
            <person name="Krusor M."/>
            <person name="Yao A.I."/>
            <person name="Wu D."/>
            <person name="Madern D."/>
            <person name="Eisen J.A."/>
            <person name="Darling A.E."/>
            <person name="Facciotti M.T."/>
        </authorList>
    </citation>
    <scope>NUCLEOTIDE SEQUENCE [LARGE SCALE GENOMIC DNA]</scope>
    <source>
        <strain evidence="6 7">JCM 13560</strain>
    </source>
</reference>
<accession>M0PC90</accession>
<dbReference type="GO" id="GO:0043793">
    <property type="term" value="F:beta-ribofuranosylaminobenzene 5'-phosphate synthase activity"/>
    <property type="evidence" value="ECO:0007669"/>
    <property type="project" value="UniProtKB-EC"/>
</dbReference>